<evidence type="ECO:0000256" key="5">
    <source>
        <dbReference type="ARBA" id="ARBA00022827"/>
    </source>
</evidence>
<organism evidence="9 10">
    <name type="scientific">Alcanivorax jadensis T9</name>
    <dbReference type="NCBI Taxonomy" id="1177181"/>
    <lineage>
        <taxon>Bacteria</taxon>
        <taxon>Pseudomonadati</taxon>
        <taxon>Pseudomonadota</taxon>
        <taxon>Gammaproteobacteria</taxon>
        <taxon>Oceanospirillales</taxon>
        <taxon>Alcanivoracaceae</taxon>
        <taxon>Alcanivorax</taxon>
    </lineage>
</organism>
<dbReference type="InterPro" id="IPR002938">
    <property type="entry name" value="FAD-bd"/>
</dbReference>
<dbReference type="InterPro" id="IPR051205">
    <property type="entry name" value="UbiH/COQ6_monooxygenase"/>
</dbReference>
<dbReference type="SUPFAM" id="SSF51905">
    <property type="entry name" value="FAD/NAD(P)-binding domain"/>
    <property type="match status" value="1"/>
</dbReference>
<dbReference type="PANTHER" id="PTHR43876:SF8">
    <property type="entry name" value="2-OCTAPRENYL-6-METHOXYPHENOL HYDROXYLASE"/>
    <property type="match status" value="1"/>
</dbReference>
<feature type="domain" description="FAD-binding" evidence="8">
    <location>
        <begin position="8"/>
        <end position="342"/>
    </location>
</feature>
<evidence type="ECO:0000313" key="10">
    <source>
        <dbReference type="Proteomes" id="UP000029443"/>
    </source>
</evidence>
<dbReference type="Pfam" id="PF01494">
    <property type="entry name" value="FAD_binding_3"/>
    <property type="match status" value="1"/>
</dbReference>
<evidence type="ECO:0000313" key="9">
    <source>
        <dbReference type="EMBL" id="KGD62040.1"/>
    </source>
</evidence>
<dbReference type="InterPro" id="IPR036188">
    <property type="entry name" value="FAD/NAD-bd_sf"/>
</dbReference>
<keyword evidence="5" id="KW-0274">FAD</keyword>
<dbReference type="EMBL" id="ARXU01000003">
    <property type="protein sequence ID" value="KGD62040.1"/>
    <property type="molecule type" value="Genomic_DNA"/>
</dbReference>
<dbReference type="PANTHER" id="PTHR43876">
    <property type="entry name" value="UBIQUINONE BIOSYNTHESIS MONOOXYGENASE COQ6, MITOCHONDRIAL"/>
    <property type="match status" value="1"/>
</dbReference>
<evidence type="ECO:0000256" key="1">
    <source>
        <dbReference type="ARBA" id="ARBA00001974"/>
    </source>
</evidence>
<dbReference type="NCBIfam" id="TIGR01988">
    <property type="entry name" value="Ubi-OHases"/>
    <property type="match status" value="1"/>
</dbReference>
<accession>A0ABR4WFI6</accession>
<reference evidence="9 10" key="1">
    <citation type="submission" date="2012-09" db="EMBL/GenBank/DDBJ databases">
        <title>Genome Sequence of alkane-degrading Bacterium Alcanivorax jadensis T9.</title>
        <authorList>
            <person name="Lai Q."/>
            <person name="Shao Z."/>
        </authorList>
    </citation>
    <scope>NUCLEOTIDE SEQUENCE [LARGE SCALE GENOMIC DNA]</scope>
    <source>
        <strain evidence="9 10">T9</strain>
    </source>
</reference>
<protein>
    <submittedName>
        <fullName evidence="9">Oxygenase</fullName>
    </submittedName>
</protein>
<comment type="caution">
    <text evidence="9">The sequence shown here is derived from an EMBL/GenBank/DDBJ whole genome shotgun (WGS) entry which is preliminary data.</text>
</comment>
<keyword evidence="4" id="KW-0285">Flavoprotein</keyword>
<evidence type="ECO:0000256" key="2">
    <source>
        <dbReference type="ARBA" id="ARBA00004749"/>
    </source>
</evidence>
<dbReference type="RefSeq" id="WP_035246089.1">
    <property type="nucleotide sequence ID" value="NZ_ARXU01000003.1"/>
</dbReference>
<comment type="pathway">
    <text evidence="2">Cofactor biosynthesis; ubiquinone biosynthesis.</text>
</comment>
<evidence type="ECO:0000259" key="8">
    <source>
        <dbReference type="Pfam" id="PF01494"/>
    </source>
</evidence>
<dbReference type="Proteomes" id="UP000029443">
    <property type="component" value="Unassembled WGS sequence"/>
</dbReference>
<sequence>MTEQRQDPILIVGGGMAGALLALLLRHHGASAVTLVESHPLTLPDEPPLTPSFDARSTALSAGTLSVLDELGLAEAIREHAAAIDTVHVSRRSRLGITRLRASEEGVPALGAVVENRWLGFVLLRALYADAAIQVLAPERLSAIRRLADGYEATLESGRTLTTPLLIAADGAKSRTREWLGVSARDSDTGHDAMIANLSLASDHQGIAYERFLNDGPLALLPLPDRRFGLVWTGPRDQVDAWMEMESGALLKQLQQQCPAEAPRITGIGERQRYPLILTHACAQAVPFGVVVGNAAHTLHPVAGQGFNLTVRDLVQLACTVGGASAPGKLSLLQQYVQRREQDQALISQASRWVPEMFRVQQPLFAHSRQLGLVAMDILPGLRQGFARRAMGL</sequence>
<dbReference type="InterPro" id="IPR010971">
    <property type="entry name" value="UbiH/COQ6"/>
</dbReference>
<keyword evidence="6" id="KW-0560">Oxidoreductase</keyword>
<gene>
    <name evidence="9" type="ORF">T9A_01249</name>
</gene>
<comment type="similarity">
    <text evidence="3">Belongs to the UbiH/COQ6 family.</text>
</comment>
<name>A0ABR4WFI6_9GAMM</name>
<evidence type="ECO:0000256" key="6">
    <source>
        <dbReference type="ARBA" id="ARBA00023002"/>
    </source>
</evidence>
<keyword evidence="7" id="KW-0503">Monooxygenase</keyword>
<evidence type="ECO:0000256" key="4">
    <source>
        <dbReference type="ARBA" id="ARBA00022630"/>
    </source>
</evidence>
<evidence type="ECO:0000256" key="3">
    <source>
        <dbReference type="ARBA" id="ARBA00005349"/>
    </source>
</evidence>
<proteinExistence type="inferred from homology"/>
<dbReference type="Gene3D" id="3.50.50.60">
    <property type="entry name" value="FAD/NAD(P)-binding domain"/>
    <property type="match status" value="2"/>
</dbReference>
<evidence type="ECO:0000256" key="7">
    <source>
        <dbReference type="ARBA" id="ARBA00023033"/>
    </source>
</evidence>
<comment type="cofactor">
    <cofactor evidence="1">
        <name>FAD</name>
        <dbReference type="ChEBI" id="CHEBI:57692"/>
    </cofactor>
</comment>
<dbReference type="PRINTS" id="PR00420">
    <property type="entry name" value="RNGMNOXGNASE"/>
</dbReference>
<keyword evidence="10" id="KW-1185">Reference proteome</keyword>